<dbReference type="SUPFAM" id="SSF55874">
    <property type="entry name" value="ATPase domain of HSP90 chaperone/DNA topoisomerase II/histidine kinase"/>
    <property type="match status" value="1"/>
</dbReference>
<accession>A0A8S9Z3E1</accession>
<keyword evidence="4" id="KW-1185">Reference proteome</keyword>
<organism evidence="3 4">
    <name type="scientific">Paragonimus skrjabini miyazakii</name>
    <dbReference type="NCBI Taxonomy" id="59628"/>
    <lineage>
        <taxon>Eukaryota</taxon>
        <taxon>Metazoa</taxon>
        <taxon>Spiralia</taxon>
        <taxon>Lophotrochozoa</taxon>
        <taxon>Platyhelminthes</taxon>
        <taxon>Trematoda</taxon>
        <taxon>Digenea</taxon>
        <taxon>Plagiorchiida</taxon>
        <taxon>Troglotremata</taxon>
        <taxon>Troglotrematidae</taxon>
        <taxon>Paragonimus</taxon>
    </lineage>
</organism>
<dbReference type="PANTHER" id="PTHR32387">
    <property type="entry name" value="WU:FJ29H11"/>
    <property type="match status" value="1"/>
</dbReference>
<dbReference type="PANTHER" id="PTHR32387:SF0">
    <property type="entry name" value="PROTEIN NO VEIN"/>
    <property type="match status" value="1"/>
</dbReference>
<evidence type="ECO:0000313" key="4">
    <source>
        <dbReference type="Proteomes" id="UP000822476"/>
    </source>
</evidence>
<reference evidence="3" key="1">
    <citation type="submission" date="2019-07" db="EMBL/GenBank/DDBJ databases">
        <title>Annotation for the trematode Paragonimus miyazaki's.</title>
        <authorList>
            <person name="Choi Y.-J."/>
        </authorList>
    </citation>
    <scope>NUCLEOTIDE SEQUENCE</scope>
    <source>
        <strain evidence="3">Japan</strain>
    </source>
</reference>
<gene>
    <name evidence="3" type="ORF">EG68_03999</name>
</gene>
<feature type="domain" description="Sacsin/Nov" evidence="2">
    <location>
        <begin position="939"/>
        <end position="1152"/>
    </location>
</feature>
<dbReference type="InterPro" id="IPR052957">
    <property type="entry name" value="Auxin_embryo_med"/>
</dbReference>
<dbReference type="NCBIfam" id="NF047352">
    <property type="entry name" value="P_loop_sacsin"/>
    <property type="match status" value="1"/>
</dbReference>
<protein>
    <recommendedName>
        <fullName evidence="2">Sacsin/Nov domain-containing protein</fullName>
    </recommendedName>
</protein>
<name>A0A8S9Z3E1_9TREM</name>
<dbReference type="EMBL" id="JTDE01001732">
    <property type="protein sequence ID" value="KAF7258418.1"/>
    <property type="molecule type" value="Genomic_DNA"/>
</dbReference>
<feature type="region of interest" description="Disordered" evidence="1">
    <location>
        <begin position="2226"/>
        <end position="2253"/>
    </location>
</feature>
<dbReference type="OrthoDB" id="1262810at2759"/>
<dbReference type="Pfam" id="PF25794">
    <property type="entry name" value="SACS"/>
    <property type="match status" value="1"/>
</dbReference>
<sequence>MPIPEHIPSFIDTPVSAVVPGHIHCIEDVNNAVKSVIWGITQHLQYTGIGRVLDTLFKTCPGVYTYLRSTASSPENIPAIVEHKRLIQRVNTQFWAYATTRNVITLTDMEELIKADIPDQYMLLGPVVHIPSVLEICQTSHFHPRIVDAFTLSQVSRLRMTNEHVLRELYDCVCHNRFRLPTVSNRRTEGAWWESVFTHHMLLVIGIREVPRQLDRNTSYDYKLTDLAQFGIRINGFSSLIQSVLANLRPENLTKASQIAQECLTEDVRKIYDKFASELLSQSALNTLRAQKPVKALKHLAECASSLHGELSKWAEERGVSWPPGHLDSLLIFGQFIQRIANGGPFRTLIHLLMSISIRPSTSAEALIRNLITAATQGSEHLVVDLTTSPVSFHGGDGDSATVVPHLPTALDSDSFLRKVVQQFNEVLDKACADDNIATDPYQDEGFWQMLAKLERSLLKSTLKSQSTNPTLLGLLANAAEQGISGLTKVLYSTKNTVSAEPIPVESDEDAKVEKTPASFSSMLDPYLVCRFVRKLTWLHARSVEDVCQLVSVHLRVSCSDELKQVVRSALNEFSAEEHRSQEPVIYHHHLNASTLPITDLPTPASTISWPCETSVSLFVHRDSVLELLAACPSLVDLEVWSQWSMPGMLLERWGELEQFLLECGPEKVCNEYNLLVLRLLDGGGLLRLHASLPTTDWEANFIRWSDHSNPQSVRNLCDLLIGSALGINTYSVTCSQGLLSVQLSKLADSCKWISLVRDILLTCPSSLLGCLFSKIILPCVDEVGYRSINSWSTDVPDLPTTLTNPSPLGILPLLRDAVLPKLTNAQDLVLVSAIGSLGLQLNWPAFLWKQISGRLMVTSSPPVPSVPVSETIATQSNFEPDHPVYCDSNQTDREGFIAALRRREFGCGAELSTEAVDLIRRVEGKLSRSLVQLSEDLYGQPGHFLLELIQNADDNEYHVSDKVLPTLEFCLILRTDSAATPAAALLVMNNEAVGFTEADMSSLCDVGVSTKLNQRNLKTGRKGIGFKSVFNVTDAPEVHSNGFHVRFHRHSLPNCTPTDESGSLLLVPEWCATTSNYNREVPSTWPVPIPTPSWCKTMFVLPLSSKANASVKQFTSVMHMAQETLQPSVMLFLRRLRCLTVSCVTEKKDDQKFPPTRRNILSLTRTAFPLSSEAPSAFTAELISVASVEQCLEPSDDSKVTRRNETHFWFCFKENLIVDDTHLPEGAPTQTELSLAISLTDPEPLSVYPVFAYLPIREAGFSFYINADFDLTSSREDVNSTSTWNQWLVSRISTVFAHMIQYVLQLPEKAFDSLKVQLTACGCSLSATRNFLLGRFLASLPYISSAHTSSSSHSIIHHGNLFVGLPAQLRVRLSQLAWLPAVERLSVLETERLSGQTELSSSRFVCANQLLLSTSETKLGSEGGTEAQATQPSRCIYLVHLLMDRLGMREPHPDLLCSETNQVDPLPEDTSDSFGDRSLRVWKHDLAIYRSRREALLWLGVQTVSVDSLLELVSNLSKDEVCRPGLLGLLIDNFETAISTQSSHQLDQQNTSHASIMLKRRVLTALRHLAIFPLTTGQIVRCSDTVKHPFDTVFHPAVLLPPLSFQLGDHVDLPYDDYIQLINKLGPLVSSVAFETDDSTLNDRRMGFSSLLTAAPPDGLGMRVALPETVLSEWILPCLNSLSNLDGNALQHSEILNWLVVVGRLYVSSPRLSQDPAHVCLPRRMPIITSDHSNGWHILPALTTLSGGIRELPVFLPPASFTILQKSDVGTLEELESKLFHLLIDQLDKADLMRVVSNKYFENFPSLVEHAYRWFQFFSGAGVCTLLSVHSTRYLVSTAQLTEGPESKSSSTLSASSLLPLPHGHRLWKIIVQTLTKAGLPESAPEPSLSNDEWIIEDFVCPGLDLLLRLIAHLSDRALALEASYQLACLLHDNWPAFEGVDRAWFAKVVPEMSTDAPLTSVPGTVARPLGPACWLHNLRETAWLPIEHPSSVDLLPRLVSPCTAESHVYSPSVLVDLRTGRSDIVRLLLEACYVWSPGPHIVRDPPNLAFTLALGLSNELHRSTFDDLMSFLSTQMAKNNSVTERLTPDLMVELYRVAVHCCTSSKSGEPSDDVEWLRSVFAHSERSSIVVRCPNSTLLDTFTIDRRGKRPRQEGDDDHRRDLGGGLNNFACPICLASSQSLRSDQRRHQSSTDLDNSKGGASYHLVPPDLVCWTQARLPIPDSVSSWSSKRPRSDDEEEDDRTNARSDQCVLSTSSVTQPTSCDISPVVPNFTDHRVFQLCTCYSFGCRSFFVDILGVASTSSVEQVLLLRPELGDASTNFNENQWCNFGRRLGQWYALLDHCLLEDGFIRSPSSLPTHKSQVKSLDVNESNDSKMTQLVDQLWNFPLLFGFDGKWHKPCEVTTVSAYNGVRRDVDSTATSTSSISVFAWSKPLYARFVRMAGGVNSSVVVLAHSLRLLDSRHKPEPGQMQDSSVPASARLPNLAELGGKRLSSSPAEGTSHGLLLDTLGLPVIDQVGQLRVEHKSRKSNNLPCVSISQFFDVFLRIARLWITTYHSTNGTASTIGDKSHANSSCKAFLVNQLIVELQFHIPLLKLDNQRLSRRVPVFVDDDMLYVDSTLGADLFARLSSLPKSHTAPLVYLCVGLLDDVTDDAGTTDSSLLASLADYVCPDGGSDRLTFIRFMQGFVNMASSLVPDLRATLGSNVSFLPSAIRQLENYLISHGVRKVVAKRAVQQVCQPPEPTEPIATTCTPPSDIQHSLPLVTSSVASEREVGRVESTNNVPVCPPVSSSTRRDTVFGNFSVRIPFTRLGSERTGSSSLPASCSKLWAASVDLTPNLTHRLRRMLTQSACGASESAQSLMVGRMGELYVYQHLIDMIARSQEKGHHFDQLSDLEFPTGHPSLGAGRVVQCRWCNANEESRRPFDLELEVQVECEASTWDRLLSTVKDELAQNIVKIVRSPSKPHVNPPKPGLLLVGPIFLEVKSTAGRSMLTGGDCSTDMFELSVSELVCASQQGWRYHLIRVLWDRDPDNASTPSLTKAPTVVHVPDFVTALRTQPSFVKLCVAMLRTT</sequence>
<dbReference type="InterPro" id="IPR036890">
    <property type="entry name" value="HATPase_C_sf"/>
</dbReference>
<dbReference type="Proteomes" id="UP000822476">
    <property type="component" value="Unassembled WGS sequence"/>
</dbReference>
<dbReference type="InterPro" id="IPR058210">
    <property type="entry name" value="SACS/Nov_dom"/>
</dbReference>
<evidence type="ECO:0000259" key="2">
    <source>
        <dbReference type="Pfam" id="PF25794"/>
    </source>
</evidence>
<evidence type="ECO:0000256" key="1">
    <source>
        <dbReference type="SAM" id="MobiDB-lite"/>
    </source>
</evidence>
<evidence type="ECO:0000313" key="3">
    <source>
        <dbReference type="EMBL" id="KAF7258418.1"/>
    </source>
</evidence>
<dbReference type="Gene3D" id="3.30.565.10">
    <property type="entry name" value="Histidine kinase-like ATPase, C-terminal domain"/>
    <property type="match status" value="1"/>
</dbReference>
<comment type="caution">
    <text evidence="3">The sequence shown here is derived from an EMBL/GenBank/DDBJ whole genome shotgun (WGS) entry which is preliminary data.</text>
</comment>
<proteinExistence type="predicted"/>